<dbReference type="Pfam" id="PF00534">
    <property type="entry name" value="Glycos_transf_1"/>
    <property type="match status" value="1"/>
</dbReference>
<protein>
    <submittedName>
        <fullName evidence="3">Glycosyltransferase EpsF</fullName>
        <ecNumber evidence="3">2.4.-.-</ecNumber>
    </submittedName>
</protein>
<keyword evidence="4" id="KW-1185">Reference proteome</keyword>
<dbReference type="CDD" id="cd03807">
    <property type="entry name" value="GT4_WbnK-like"/>
    <property type="match status" value="1"/>
</dbReference>
<dbReference type="Gene3D" id="3.40.50.2000">
    <property type="entry name" value="Glycogen Phosphorylase B"/>
    <property type="match status" value="2"/>
</dbReference>
<proteinExistence type="predicted"/>
<reference evidence="3 4" key="1">
    <citation type="submission" date="2019-03" db="EMBL/GenBank/DDBJ databases">
        <title>Deep-cultivation of Planctomycetes and their phenomic and genomic characterization uncovers novel biology.</title>
        <authorList>
            <person name="Wiegand S."/>
            <person name="Jogler M."/>
            <person name="Boedeker C."/>
            <person name="Pinto D."/>
            <person name="Vollmers J."/>
            <person name="Rivas-Marin E."/>
            <person name="Kohn T."/>
            <person name="Peeters S.H."/>
            <person name="Heuer A."/>
            <person name="Rast P."/>
            <person name="Oberbeckmann S."/>
            <person name="Bunk B."/>
            <person name="Jeske O."/>
            <person name="Meyerdierks A."/>
            <person name="Storesund J.E."/>
            <person name="Kallscheuer N."/>
            <person name="Luecker S."/>
            <person name="Lage O.M."/>
            <person name="Pohl T."/>
            <person name="Merkel B.J."/>
            <person name="Hornburger P."/>
            <person name="Mueller R.-W."/>
            <person name="Bruemmer F."/>
            <person name="Labrenz M."/>
            <person name="Spormann A.M."/>
            <person name="Op den Camp H."/>
            <person name="Overmann J."/>
            <person name="Amann R."/>
            <person name="Jetten M.S.M."/>
            <person name="Mascher T."/>
            <person name="Medema M.H."/>
            <person name="Devos D.P."/>
            <person name="Kaster A.-K."/>
            <person name="Ovreas L."/>
            <person name="Rohde M."/>
            <person name="Galperin M.Y."/>
            <person name="Jogler C."/>
        </authorList>
    </citation>
    <scope>NUCLEOTIDE SEQUENCE [LARGE SCALE GENOMIC DNA]</scope>
    <source>
        <strain evidence="3 4">Enr13</strain>
    </source>
</reference>
<sequence>MFARRWWRNLSPHQPHRPLRQRGVAFFSGRARALRCFGKEEEPEGSRPAANTLRHTGEKCFTALPLRMQFVITSMPVGGAETLLVNLLRRMDPSVVCPEVICLKQPGPLGEAIADEFPVHSHLIGGKWDVAVLFRLARLMRRRETDVVVTVGAGDKMFWGRLAAFLAGVPVIASALHSTGWPDGVGRLNRFLTPLTDAFIAVADSHGEFLHQFEGFPKAKVHVIRNGVDCERFEPNETHRREVREELQLGPESQLVGIVAALRSEKNHSLLVRAAAQLRDRHPNLHWVVVGDGPERGAIERMAGELGVTDRIHLLGTRHDTPRLLSALDVFTLCSLNEASPVSILEAFACEVPVVASDVGSVGETVIDDRTGRLFASQDLDAMAGAIEQLLADPALRHRMGKAGRELVLRSGSLESMVAGYQNLATSLYHRAGASQGAVAEQAPA</sequence>
<accession>A0A518HZC6</accession>
<dbReference type="InterPro" id="IPR028098">
    <property type="entry name" value="Glyco_trans_4-like_N"/>
</dbReference>
<dbReference type="EMBL" id="CP037423">
    <property type="protein sequence ID" value="QDV46200.1"/>
    <property type="molecule type" value="Genomic_DNA"/>
</dbReference>
<keyword evidence="3" id="KW-0328">Glycosyltransferase</keyword>
<dbReference type="KEGG" id="snep:Enr13x_61090"/>
<name>A0A518HZC6_9BACT</name>
<dbReference type="EC" id="2.4.-.-" evidence="3"/>
<gene>
    <name evidence="3" type="primary">epsF_9</name>
    <name evidence="3" type="ORF">Enr13x_61090</name>
</gene>
<evidence type="ECO:0000259" key="2">
    <source>
        <dbReference type="Pfam" id="PF13439"/>
    </source>
</evidence>
<dbReference type="SUPFAM" id="SSF53756">
    <property type="entry name" value="UDP-Glycosyltransferase/glycogen phosphorylase"/>
    <property type="match status" value="1"/>
</dbReference>
<feature type="domain" description="Glycosyltransferase subfamily 4-like N-terminal" evidence="2">
    <location>
        <begin position="77"/>
        <end position="232"/>
    </location>
</feature>
<dbReference type="InterPro" id="IPR001296">
    <property type="entry name" value="Glyco_trans_1"/>
</dbReference>
<evidence type="ECO:0000313" key="3">
    <source>
        <dbReference type="EMBL" id="QDV46200.1"/>
    </source>
</evidence>
<dbReference type="PANTHER" id="PTHR12526:SF630">
    <property type="entry name" value="GLYCOSYLTRANSFERASE"/>
    <property type="match status" value="1"/>
</dbReference>
<evidence type="ECO:0000259" key="1">
    <source>
        <dbReference type="Pfam" id="PF00534"/>
    </source>
</evidence>
<keyword evidence="3" id="KW-0808">Transferase</keyword>
<dbReference type="AlphaFoldDB" id="A0A518HZC6"/>
<organism evidence="3 4">
    <name type="scientific">Stieleria neptunia</name>
    <dbReference type="NCBI Taxonomy" id="2527979"/>
    <lineage>
        <taxon>Bacteria</taxon>
        <taxon>Pseudomonadati</taxon>
        <taxon>Planctomycetota</taxon>
        <taxon>Planctomycetia</taxon>
        <taxon>Pirellulales</taxon>
        <taxon>Pirellulaceae</taxon>
        <taxon>Stieleria</taxon>
    </lineage>
</organism>
<dbReference type="PANTHER" id="PTHR12526">
    <property type="entry name" value="GLYCOSYLTRANSFERASE"/>
    <property type="match status" value="1"/>
</dbReference>
<dbReference type="Pfam" id="PF13439">
    <property type="entry name" value="Glyco_transf_4"/>
    <property type="match status" value="1"/>
</dbReference>
<evidence type="ECO:0000313" key="4">
    <source>
        <dbReference type="Proteomes" id="UP000319004"/>
    </source>
</evidence>
<dbReference type="GO" id="GO:0016757">
    <property type="term" value="F:glycosyltransferase activity"/>
    <property type="evidence" value="ECO:0007669"/>
    <property type="project" value="UniProtKB-KW"/>
</dbReference>
<dbReference type="Proteomes" id="UP000319004">
    <property type="component" value="Chromosome"/>
</dbReference>
<feature type="domain" description="Glycosyl transferase family 1" evidence="1">
    <location>
        <begin position="240"/>
        <end position="406"/>
    </location>
</feature>